<dbReference type="GO" id="GO:0055070">
    <property type="term" value="P:copper ion homeostasis"/>
    <property type="evidence" value="ECO:0007669"/>
    <property type="project" value="TreeGrafter"/>
</dbReference>
<dbReference type="InterPro" id="IPR036412">
    <property type="entry name" value="HAD-like_sf"/>
</dbReference>
<evidence type="ECO:0000256" key="9">
    <source>
        <dbReference type="ARBA" id="ARBA00023136"/>
    </source>
</evidence>
<keyword evidence="7" id="KW-1278">Translocase</keyword>
<dbReference type="GO" id="GO:0016887">
    <property type="term" value="F:ATP hydrolysis activity"/>
    <property type="evidence" value="ECO:0007669"/>
    <property type="project" value="InterPro"/>
</dbReference>
<feature type="domain" description="P-type ATPase A" evidence="11">
    <location>
        <begin position="555"/>
        <end position="656"/>
    </location>
</feature>
<accession>A0AAD8Y5L7</accession>
<dbReference type="SFLD" id="SFLDF00027">
    <property type="entry name" value="p-type_atpase"/>
    <property type="match status" value="1"/>
</dbReference>
<comment type="caution">
    <text evidence="12">The sequence shown here is derived from an EMBL/GenBank/DDBJ whole genome shotgun (WGS) entry which is preliminary data.</text>
</comment>
<feature type="transmembrane region" description="Helical" evidence="10">
    <location>
        <begin position="475"/>
        <end position="492"/>
    </location>
</feature>
<keyword evidence="4 10" id="KW-0479">Metal-binding</keyword>
<keyword evidence="8 10" id="KW-1133">Transmembrane helix</keyword>
<dbReference type="AlphaFoldDB" id="A0AAD8Y5L7"/>
<evidence type="ECO:0000256" key="10">
    <source>
        <dbReference type="RuleBase" id="RU362081"/>
    </source>
</evidence>
<dbReference type="PANTHER" id="PTHR43520">
    <property type="entry name" value="ATP7, ISOFORM B"/>
    <property type="match status" value="1"/>
</dbReference>
<dbReference type="GO" id="GO:0016020">
    <property type="term" value="C:membrane"/>
    <property type="evidence" value="ECO:0007669"/>
    <property type="project" value="UniProtKB-SubCell"/>
</dbReference>
<evidence type="ECO:0000256" key="4">
    <source>
        <dbReference type="ARBA" id="ARBA00022723"/>
    </source>
</evidence>
<evidence type="ECO:0000313" key="13">
    <source>
        <dbReference type="Proteomes" id="UP001224775"/>
    </source>
</evidence>
<feature type="transmembrane region" description="Helical" evidence="10">
    <location>
        <begin position="432"/>
        <end position="455"/>
    </location>
</feature>
<feature type="transmembrane region" description="Helical" evidence="10">
    <location>
        <begin position="1094"/>
        <end position="1116"/>
    </location>
</feature>
<evidence type="ECO:0000256" key="1">
    <source>
        <dbReference type="ARBA" id="ARBA00004127"/>
    </source>
</evidence>
<comment type="subcellular location">
    <subcellularLocation>
        <location evidence="1">Endomembrane system</location>
        <topology evidence="1">Multi-pass membrane protein</topology>
    </subcellularLocation>
    <subcellularLocation>
        <location evidence="10">Membrane</location>
    </subcellularLocation>
</comment>
<organism evidence="12 13">
    <name type="scientific">Skeletonema marinoi</name>
    <dbReference type="NCBI Taxonomy" id="267567"/>
    <lineage>
        <taxon>Eukaryota</taxon>
        <taxon>Sar</taxon>
        <taxon>Stramenopiles</taxon>
        <taxon>Ochrophyta</taxon>
        <taxon>Bacillariophyta</taxon>
        <taxon>Coscinodiscophyceae</taxon>
        <taxon>Thalassiosirophycidae</taxon>
        <taxon>Thalassiosirales</taxon>
        <taxon>Skeletonemataceae</taxon>
        <taxon>Skeletonema</taxon>
        <taxon>Skeletonema marinoi-dohrnii complex</taxon>
    </lineage>
</organism>
<feature type="transmembrane region" description="Helical" evidence="10">
    <location>
        <begin position="393"/>
        <end position="411"/>
    </location>
</feature>
<dbReference type="Gene3D" id="3.40.1110.10">
    <property type="entry name" value="Calcium-transporting ATPase, cytoplasmic domain N"/>
    <property type="match status" value="1"/>
</dbReference>
<feature type="transmembrane region" description="Helical" evidence="10">
    <location>
        <begin position="349"/>
        <end position="373"/>
    </location>
</feature>
<keyword evidence="5 10" id="KW-0547">Nucleotide-binding</keyword>
<evidence type="ECO:0000256" key="6">
    <source>
        <dbReference type="ARBA" id="ARBA00022840"/>
    </source>
</evidence>
<dbReference type="InterPro" id="IPR036163">
    <property type="entry name" value="HMA_dom_sf"/>
</dbReference>
<dbReference type="GO" id="GO:0012505">
    <property type="term" value="C:endomembrane system"/>
    <property type="evidence" value="ECO:0007669"/>
    <property type="project" value="UniProtKB-SubCell"/>
</dbReference>
<protein>
    <submittedName>
        <fullName evidence="12">Heavy metal translocating P-type ATPase</fullName>
    </submittedName>
</protein>
<dbReference type="InterPro" id="IPR023299">
    <property type="entry name" value="ATPase_P-typ_cyto_dom_N"/>
</dbReference>
<feature type="transmembrane region" description="Helical" evidence="10">
    <location>
        <begin position="1122"/>
        <end position="1143"/>
    </location>
</feature>
<evidence type="ECO:0000313" key="12">
    <source>
        <dbReference type="EMBL" id="KAK1740151.1"/>
    </source>
</evidence>
<dbReference type="GO" id="GO:0043682">
    <property type="term" value="F:P-type divalent copper transporter activity"/>
    <property type="evidence" value="ECO:0007669"/>
    <property type="project" value="TreeGrafter"/>
</dbReference>
<sequence length="1203" mass="129880">MTTTTTINLSVEGMMCQKNCGSTVQSSLRNMDLDPVISFLQRQLLQSVLQTGEHDNAAATAAVVDVAVVSAKADFATSFASVVIQWGLVSKQQQFSPSNNNDLLDYNNNDAESMEDTINTLQHKLTTIILSTPGVHEEFRKVVSNLAIDEVECVGFDAAWLPSDEDVERHRTGARAAREEERQQQISISSSALPYTDVLDHDEIAAAGGTVTATFHVGGMSCAVCMGSVERFFLSVGGGGNDEDDEEQRPHVTTAAVSLPTSTARVTFSSMTNPQLMSDDDHVSNVYQALAEECATTVTRGGYACELLNLTLPNGESSQQTNGGGGTSLIDSAARMERSRQEELHEWKCSLIVSLLFTIPLFICHLITMHSSMNEGMNNNMTDGSPSSSIPPTRMDWLMLLLATPVQFGVGKRFYVSAYRGLVHGCTMGMDFLVAMGTSSAYLYSIIVFVLQLIAKRNGEYDASIMDLTPTFETGAWLITFVTLGKYLEAYARGKTAGALQTLMELQPVSATRAILPDDVLRMMKEVQSSEEMDAEEKNDNITKIFSKVHVNSLPTEEKDISEIRIGDFLLVLPGGRIPTDGMLVAREGTSKIDAADNNDGCAYIDESAFSGEPFPVAKRPGDSLYGASVNQLSVILIQVTATGSETVLSRIVRLVDEAQGNRAPIQAHADRIASIFAPCVMMLAVVTFVCWAVFLDSSSGSLEERYVTALMSAISVVVVACPCALGLATPTAVMVGTGVGAVNGLLIKGGAVLESAFNVKTVVVDKTGTITTGRAVVGSKIEYVSQILKEGGDNDGWLKQLLSDLPATVRQSDAALWFACCAELRSEHPLGHAIINSGREIWGHDILKPTSRDRAAPKQTEELTISEFQVVPGKGVECTINGRNTSCQVRVGNRSWVTDDAEANTLSPGDITSQSDDDVRSLRTGGQIGVYVSVKTTAMNTFHIIGVIGILDPLKNEARSTIAALKNLGVDVWMCTGDHELTAHAVARKIGIDKDNVCSSVSPEGKADLIRRLQKRRVKGRHGRLVENRVAFVGDGINDAVALARSDVGIAIGAGTEVAVEAADIVLVRSQLHDVVVSLHLSRVVFDRIRLNFVWAMAYNLFAIPFAAGFLYPFTDWTLPPAFAGLMMAFSSVSVVMSSLLLRTYVKPTINDDGTMEERGCTRCCTSCLIDRCYSCMFNMRMRGNTGDDNDDESLEMIAAIV</sequence>
<dbReference type="EMBL" id="JATAAI010000016">
    <property type="protein sequence ID" value="KAK1740151.1"/>
    <property type="molecule type" value="Genomic_DNA"/>
</dbReference>
<dbReference type="InterPro" id="IPR008250">
    <property type="entry name" value="ATPase_P-typ_transduc_dom_A_sf"/>
</dbReference>
<keyword evidence="6 10" id="KW-0067">ATP-binding</keyword>
<dbReference type="GO" id="GO:0005524">
    <property type="term" value="F:ATP binding"/>
    <property type="evidence" value="ECO:0007669"/>
    <property type="project" value="UniProtKB-UniRule"/>
</dbReference>
<dbReference type="InterPro" id="IPR059000">
    <property type="entry name" value="ATPase_P-type_domA"/>
</dbReference>
<keyword evidence="13" id="KW-1185">Reference proteome</keyword>
<evidence type="ECO:0000256" key="7">
    <source>
        <dbReference type="ARBA" id="ARBA00022967"/>
    </source>
</evidence>
<dbReference type="Gene3D" id="3.40.50.1000">
    <property type="entry name" value="HAD superfamily/HAD-like"/>
    <property type="match status" value="1"/>
</dbReference>
<dbReference type="Proteomes" id="UP001224775">
    <property type="component" value="Unassembled WGS sequence"/>
</dbReference>
<evidence type="ECO:0000256" key="3">
    <source>
        <dbReference type="ARBA" id="ARBA00022692"/>
    </source>
</evidence>
<dbReference type="Gene3D" id="3.30.70.100">
    <property type="match status" value="1"/>
</dbReference>
<dbReference type="GO" id="GO:0005507">
    <property type="term" value="F:copper ion binding"/>
    <property type="evidence" value="ECO:0007669"/>
    <property type="project" value="TreeGrafter"/>
</dbReference>
<dbReference type="SUPFAM" id="SSF81665">
    <property type="entry name" value="Calcium ATPase, transmembrane domain M"/>
    <property type="match status" value="1"/>
</dbReference>
<dbReference type="PRINTS" id="PR00120">
    <property type="entry name" value="HATPASE"/>
</dbReference>
<proteinExistence type="inferred from homology"/>
<evidence type="ECO:0000256" key="8">
    <source>
        <dbReference type="ARBA" id="ARBA00022989"/>
    </source>
</evidence>
<keyword evidence="9 10" id="KW-0472">Membrane</keyword>
<dbReference type="SUPFAM" id="SSF81653">
    <property type="entry name" value="Calcium ATPase, transduction domain A"/>
    <property type="match status" value="1"/>
</dbReference>
<evidence type="ECO:0000256" key="2">
    <source>
        <dbReference type="ARBA" id="ARBA00006024"/>
    </source>
</evidence>
<evidence type="ECO:0000256" key="5">
    <source>
        <dbReference type="ARBA" id="ARBA00022741"/>
    </source>
</evidence>
<evidence type="ECO:0000259" key="11">
    <source>
        <dbReference type="Pfam" id="PF00122"/>
    </source>
</evidence>
<dbReference type="InterPro" id="IPR001757">
    <property type="entry name" value="P_typ_ATPase"/>
</dbReference>
<reference evidence="12" key="1">
    <citation type="submission" date="2023-06" db="EMBL/GenBank/DDBJ databases">
        <title>Survivors Of The Sea: Transcriptome response of Skeletonema marinoi to long-term dormancy.</title>
        <authorList>
            <person name="Pinder M.I.M."/>
            <person name="Kourtchenko O."/>
            <person name="Robertson E.K."/>
            <person name="Larsson T."/>
            <person name="Maumus F."/>
            <person name="Osuna-Cruz C.M."/>
            <person name="Vancaester E."/>
            <person name="Stenow R."/>
            <person name="Vandepoele K."/>
            <person name="Ploug H."/>
            <person name="Bruchert V."/>
            <person name="Godhe A."/>
            <person name="Topel M."/>
        </authorList>
    </citation>
    <scope>NUCLEOTIDE SEQUENCE</scope>
    <source>
        <strain evidence="12">R05AC</strain>
    </source>
</reference>
<dbReference type="InterPro" id="IPR027256">
    <property type="entry name" value="P-typ_ATPase_IB"/>
</dbReference>
<dbReference type="InterPro" id="IPR006121">
    <property type="entry name" value="HMA_dom"/>
</dbReference>
<dbReference type="PANTHER" id="PTHR43520:SF8">
    <property type="entry name" value="P-TYPE CU(+) TRANSPORTER"/>
    <property type="match status" value="1"/>
</dbReference>
<feature type="transmembrane region" description="Helical" evidence="10">
    <location>
        <begin position="673"/>
        <end position="695"/>
    </location>
</feature>
<dbReference type="SFLD" id="SFLDS00003">
    <property type="entry name" value="Haloacid_Dehalogenase"/>
    <property type="match status" value="1"/>
</dbReference>
<dbReference type="InterPro" id="IPR023298">
    <property type="entry name" value="ATPase_P-typ_TM_dom_sf"/>
</dbReference>
<dbReference type="InterPro" id="IPR023214">
    <property type="entry name" value="HAD_sf"/>
</dbReference>
<feature type="transmembrane region" description="Helical" evidence="10">
    <location>
        <begin position="707"/>
        <end position="729"/>
    </location>
</feature>
<keyword evidence="3 10" id="KW-0812">Transmembrane</keyword>
<dbReference type="PROSITE" id="PS00154">
    <property type="entry name" value="ATPASE_E1_E2"/>
    <property type="match status" value="1"/>
</dbReference>
<comment type="similarity">
    <text evidence="2 10">Belongs to the cation transport ATPase (P-type) (TC 3.A.3) family. Type IB subfamily.</text>
</comment>
<dbReference type="InterPro" id="IPR018303">
    <property type="entry name" value="ATPase_P-typ_P_site"/>
</dbReference>
<dbReference type="Gene3D" id="2.70.150.10">
    <property type="entry name" value="Calcium-transporting ATPase, cytoplasmic transduction domain A"/>
    <property type="match status" value="1"/>
</dbReference>
<gene>
    <name evidence="12" type="ORF">QTG54_009101</name>
</gene>
<dbReference type="CDD" id="cd02094">
    <property type="entry name" value="P-type_ATPase_Cu-like"/>
    <property type="match status" value="1"/>
</dbReference>
<dbReference type="Pfam" id="PF00702">
    <property type="entry name" value="Hydrolase"/>
    <property type="match status" value="1"/>
</dbReference>
<dbReference type="SFLD" id="SFLDG00002">
    <property type="entry name" value="C1.7:_P-type_atpase_like"/>
    <property type="match status" value="1"/>
</dbReference>
<dbReference type="InterPro" id="IPR044492">
    <property type="entry name" value="P_typ_ATPase_HD_dom"/>
</dbReference>
<dbReference type="NCBIfam" id="TIGR01525">
    <property type="entry name" value="ATPase-IB_hvy"/>
    <property type="match status" value="1"/>
</dbReference>
<dbReference type="NCBIfam" id="TIGR01494">
    <property type="entry name" value="ATPase_P-type"/>
    <property type="match status" value="2"/>
</dbReference>
<dbReference type="CDD" id="cd00371">
    <property type="entry name" value="HMA"/>
    <property type="match status" value="1"/>
</dbReference>
<name>A0AAD8Y5L7_9STRA</name>
<dbReference type="Pfam" id="PF00122">
    <property type="entry name" value="E1-E2_ATPase"/>
    <property type="match status" value="1"/>
</dbReference>
<dbReference type="SUPFAM" id="SSF55008">
    <property type="entry name" value="HMA, heavy metal-associated domain"/>
    <property type="match status" value="1"/>
</dbReference>
<dbReference type="PRINTS" id="PR00119">
    <property type="entry name" value="CATATPASE"/>
</dbReference>
<dbReference type="SUPFAM" id="SSF56784">
    <property type="entry name" value="HAD-like"/>
    <property type="match status" value="1"/>
</dbReference>